<dbReference type="Proteomes" id="UP001501074">
    <property type="component" value="Unassembled WGS sequence"/>
</dbReference>
<evidence type="ECO:0000313" key="2">
    <source>
        <dbReference type="Proteomes" id="UP001501074"/>
    </source>
</evidence>
<organism evidence="1 2">
    <name type="scientific">Kineosporia mesophila</name>
    <dbReference type="NCBI Taxonomy" id="566012"/>
    <lineage>
        <taxon>Bacteria</taxon>
        <taxon>Bacillati</taxon>
        <taxon>Actinomycetota</taxon>
        <taxon>Actinomycetes</taxon>
        <taxon>Kineosporiales</taxon>
        <taxon>Kineosporiaceae</taxon>
        <taxon>Kineosporia</taxon>
    </lineage>
</organism>
<gene>
    <name evidence="1" type="ORF">GCM10022223_55400</name>
</gene>
<keyword evidence="2" id="KW-1185">Reference proteome</keyword>
<name>A0ABP7AET3_9ACTN</name>
<sequence>MSDSLNPLNVEIAPYQGGDDLLSGFVVSGRWPSSTREWAQFLLLAVRLAAVPGLVPTTTVFRAVEETPEGPLPGAVGLVTSAGPVLGDGAPGPGQFGRHTPPALLLLHPPSESRPSIPEATGAASGCVLLPGVPHLGLEHRASWVEAERDGTITRLVSMVGVDPTQDPDTAVLAMLLAA</sequence>
<proteinExistence type="predicted"/>
<reference evidence="2" key="1">
    <citation type="journal article" date="2019" name="Int. J. Syst. Evol. Microbiol.">
        <title>The Global Catalogue of Microorganisms (GCM) 10K type strain sequencing project: providing services to taxonomists for standard genome sequencing and annotation.</title>
        <authorList>
            <consortium name="The Broad Institute Genomics Platform"/>
            <consortium name="The Broad Institute Genome Sequencing Center for Infectious Disease"/>
            <person name="Wu L."/>
            <person name="Ma J."/>
        </authorList>
    </citation>
    <scope>NUCLEOTIDE SEQUENCE [LARGE SCALE GENOMIC DNA]</scope>
    <source>
        <strain evidence="2">JCM 16902</strain>
    </source>
</reference>
<comment type="caution">
    <text evidence="1">The sequence shown here is derived from an EMBL/GenBank/DDBJ whole genome shotgun (WGS) entry which is preliminary data.</text>
</comment>
<protein>
    <recommendedName>
        <fullName evidence="3">Peptidase</fullName>
    </recommendedName>
</protein>
<evidence type="ECO:0008006" key="3">
    <source>
        <dbReference type="Google" id="ProtNLM"/>
    </source>
</evidence>
<evidence type="ECO:0000313" key="1">
    <source>
        <dbReference type="EMBL" id="GAA3630554.1"/>
    </source>
</evidence>
<dbReference type="RefSeq" id="WP_231486116.1">
    <property type="nucleotide sequence ID" value="NZ_BAAAZO010000011.1"/>
</dbReference>
<dbReference type="EMBL" id="BAAAZO010000011">
    <property type="protein sequence ID" value="GAA3630554.1"/>
    <property type="molecule type" value="Genomic_DNA"/>
</dbReference>
<accession>A0ABP7AET3</accession>